<comment type="caution">
    <text evidence="4">The sequence shown here is derived from an EMBL/GenBank/DDBJ whole genome shotgun (WGS) entry which is preliminary data.</text>
</comment>
<dbReference type="PROSITE" id="PS50006">
    <property type="entry name" value="FHA_DOMAIN"/>
    <property type="match status" value="1"/>
</dbReference>
<keyword evidence="4" id="KW-0418">Kinase</keyword>
<keyword evidence="1" id="KW-1133">Transmembrane helix</keyword>
<dbReference type="InterPro" id="IPR011009">
    <property type="entry name" value="Kinase-like_dom_sf"/>
</dbReference>
<dbReference type="Gene3D" id="1.10.510.10">
    <property type="entry name" value="Transferase(Phosphotransferase) domain 1"/>
    <property type="match status" value="1"/>
</dbReference>
<keyword evidence="4" id="KW-0808">Transferase</keyword>
<dbReference type="SUPFAM" id="SSF56112">
    <property type="entry name" value="Protein kinase-like (PK-like)"/>
    <property type="match status" value="1"/>
</dbReference>
<dbReference type="SUPFAM" id="SSF49879">
    <property type="entry name" value="SMAD/FHA domain"/>
    <property type="match status" value="1"/>
</dbReference>
<dbReference type="InterPro" id="IPR008266">
    <property type="entry name" value="Tyr_kinase_AS"/>
</dbReference>
<dbReference type="Pfam" id="PF00498">
    <property type="entry name" value="FHA"/>
    <property type="match status" value="1"/>
</dbReference>
<gene>
    <name evidence="4" type="ORF">SCF082_LOCUS45948</name>
</gene>
<dbReference type="InterPro" id="IPR000253">
    <property type="entry name" value="FHA_dom"/>
</dbReference>
<evidence type="ECO:0000313" key="4">
    <source>
        <dbReference type="EMBL" id="CAK9097969.1"/>
    </source>
</evidence>
<accession>A0ABP0RCT6</accession>
<protein>
    <submittedName>
        <fullName evidence="4">Probable serine/threonine-protein kinase PknB</fullName>
    </submittedName>
</protein>
<dbReference type="InterPro" id="IPR051681">
    <property type="entry name" value="Ser/Thr_Kinases-Pseudokinases"/>
</dbReference>
<dbReference type="InterPro" id="IPR008984">
    <property type="entry name" value="SMAD_FHA_dom_sf"/>
</dbReference>
<dbReference type="EMBL" id="CAXAMM010041195">
    <property type="protein sequence ID" value="CAK9097969.1"/>
    <property type="molecule type" value="Genomic_DNA"/>
</dbReference>
<dbReference type="Pfam" id="PF00069">
    <property type="entry name" value="Pkinase"/>
    <property type="match status" value="1"/>
</dbReference>
<name>A0ABP0RCT6_9DINO</name>
<proteinExistence type="predicted"/>
<dbReference type="Proteomes" id="UP001642464">
    <property type="component" value="Unassembled WGS sequence"/>
</dbReference>
<dbReference type="Gene3D" id="2.60.200.20">
    <property type="match status" value="1"/>
</dbReference>
<feature type="domain" description="Protein kinase" evidence="3">
    <location>
        <begin position="352"/>
        <end position="674"/>
    </location>
</feature>
<keyword evidence="5" id="KW-1185">Reference proteome</keyword>
<evidence type="ECO:0000259" key="2">
    <source>
        <dbReference type="PROSITE" id="PS50006"/>
    </source>
</evidence>
<dbReference type="GO" id="GO:0016301">
    <property type="term" value="F:kinase activity"/>
    <property type="evidence" value="ECO:0007669"/>
    <property type="project" value="UniProtKB-KW"/>
</dbReference>
<dbReference type="PROSITE" id="PS00109">
    <property type="entry name" value="PROTEIN_KINASE_TYR"/>
    <property type="match status" value="1"/>
</dbReference>
<organism evidence="4 5">
    <name type="scientific">Durusdinium trenchii</name>
    <dbReference type="NCBI Taxonomy" id="1381693"/>
    <lineage>
        <taxon>Eukaryota</taxon>
        <taxon>Sar</taxon>
        <taxon>Alveolata</taxon>
        <taxon>Dinophyceae</taxon>
        <taxon>Suessiales</taxon>
        <taxon>Symbiodiniaceae</taxon>
        <taxon>Durusdinium</taxon>
    </lineage>
</organism>
<dbReference type="PROSITE" id="PS50011">
    <property type="entry name" value="PROTEIN_KINASE_DOM"/>
    <property type="match status" value="1"/>
</dbReference>
<sequence>MALYAASLGTTALAAYQVLINLYTLFGLFGEPLSQAAQAMLPPLLEQKDRRGVRRAVKMLGGKNSPPQSLSTPAAFGKNKSLLTLGLVFGLGAGSLAALAAWLGGRLFSEPRPSIEAVADPDVLRLLQHLSPVLLITVASLAPRNTELTQQTGKPLGHKVFEYPVDGAMLATKATKSRHAREVGQFRLCGAWGPDHHLVQRSFHEDGMNDGGKVSGKAVPKVVTFSHGAEYLQFVLQPGNALLLGRGADCDVVVASRGVSGHHAVLRYRPPDKPEAEAAMCLEDTSTNGTGVSAGTEWQVVRKGNHHVINRYAQILLPYNCKEPREAAVLTFVNHGEGLPEAYDSKAKTGRWIYKGKLGEGGLGVVHRATDTWGKLKGDIAIKVCKLAKDVKVTGKLRSAFILHREAQWSLQRIHNTKQKDYSQQKASYFARYLEDHTGRWSRDCDFDKERSIFESADFRWDKFKPQEMMPAYPYVAMEYVPGRTLHSALGWQRDQPLEESYLSQEEKEAILLQAAEALTYLYEMNLIHRDFRTTNLMVSHRKPSIQVKVIDLGHTILAQEHQCKNKSAVVRCNWKEEEKKRFDWAPPEVKAKEPFVNFSYPLHSFDVFSFGVLAVQLQTTSMQSARLAVNRLMGLEKGEKIGGKLGFSQGMLERMVGDAANRASAQTRLDTPS</sequence>
<dbReference type="PANTHER" id="PTHR44329">
    <property type="entry name" value="SERINE/THREONINE-PROTEIN KINASE TNNI3K-RELATED"/>
    <property type="match status" value="1"/>
</dbReference>
<feature type="transmembrane region" description="Helical" evidence="1">
    <location>
        <begin position="82"/>
        <end position="103"/>
    </location>
</feature>
<keyword evidence="1" id="KW-0472">Membrane</keyword>
<evidence type="ECO:0000259" key="3">
    <source>
        <dbReference type="PROSITE" id="PS50011"/>
    </source>
</evidence>
<keyword evidence="1" id="KW-0812">Transmembrane</keyword>
<dbReference type="InterPro" id="IPR000719">
    <property type="entry name" value="Prot_kinase_dom"/>
</dbReference>
<feature type="domain" description="FHA" evidence="2">
    <location>
        <begin position="242"/>
        <end position="293"/>
    </location>
</feature>
<dbReference type="CDD" id="cd00060">
    <property type="entry name" value="FHA"/>
    <property type="match status" value="1"/>
</dbReference>
<evidence type="ECO:0000313" key="5">
    <source>
        <dbReference type="Proteomes" id="UP001642464"/>
    </source>
</evidence>
<reference evidence="4 5" key="1">
    <citation type="submission" date="2024-02" db="EMBL/GenBank/DDBJ databases">
        <authorList>
            <person name="Chen Y."/>
            <person name="Shah S."/>
            <person name="Dougan E. K."/>
            <person name="Thang M."/>
            <person name="Chan C."/>
        </authorList>
    </citation>
    <scope>NUCLEOTIDE SEQUENCE [LARGE SCALE GENOMIC DNA]</scope>
</reference>
<evidence type="ECO:0000256" key="1">
    <source>
        <dbReference type="SAM" id="Phobius"/>
    </source>
</evidence>